<evidence type="ECO:0000259" key="8">
    <source>
        <dbReference type="PROSITE" id="PS50850"/>
    </source>
</evidence>
<evidence type="ECO:0000256" key="3">
    <source>
        <dbReference type="ARBA" id="ARBA00022448"/>
    </source>
</evidence>
<protein>
    <submittedName>
        <fullName evidence="9">MFS transporter</fullName>
    </submittedName>
</protein>
<feature type="transmembrane region" description="Helical" evidence="7">
    <location>
        <begin position="379"/>
        <end position="398"/>
    </location>
</feature>
<evidence type="ECO:0000256" key="1">
    <source>
        <dbReference type="ARBA" id="ARBA00004127"/>
    </source>
</evidence>
<sequence>MSQGTAASKNEARDGGLSLLFIGFFVFGLLSTIIGVTIPNVKQEFGITNEASGMVFVCWSCGVLVGAYLGGKAFYVASARTLLIVTSLSSIACLLLLYGERELPFYRLYIFALSLSGSVFFTAGHATAAKASRGNKVSTLSFMDFSFSMGSLSTPLLVNRFAPSGAQAIGNWRLVFLVAAALLVVVLVLAARRPEGPRPDPTKAAARVGSDYLSVLRSPIALAFMMGCLFLQATEWGHCVWFVTYAHEAIGLSTEQAREAFSLFLVGMASSRLLMSWLSWIFRSTTLMAILVSIATVAAASVVDHQSYSALCTLNFMFGFGLGALFPLMLGLSMELAPTKSSMLSGIGLMAGTLGAQGLSYSMGLFADHASLAASYRHIVWAVAALLLCMLAFLSLHIRRRGPSKEPADGTGESAAPAMLDSGRLSDARVAFSFHPFKEVFDGLVSRLRARGSRRSLRDHLRRALLDMDLRREFVTLFGKTQRITREEAFRFLHHVQDKYPLVRELYPSPAEMLAVADQNPVPR</sequence>
<feature type="transmembrane region" description="Helical" evidence="7">
    <location>
        <begin position="170"/>
        <end position="191"/>
    </location>
</feature>
<keyword evidence="5 7" id="KW-1133">Transmembrane helix</keyword>
<comment type="subcellular location">
    <subcellularLocation>
        <location evidence="1">Endomembrane system</location>
        <topology evidence="1">Multi-pass membrane protein</topology>
    </subcellularLocation>
</comment>
<feature type="transmembrane region" description="Helical" evidence="7">
    <location>
        <begin position="344"/>
        <end position="367"/>
    </location>
</feature>
<keyword evidence="4 7" id="KW-0812">Transmembrane</keyword>
<evidence type="ECO:0000313" key="10">
    <source>
        <dbReference type="Proteomes" id="UP001221411"/>
    </source>
</evidence>
<dbReference type="PROSITE" id="PS50850">
    <property type="entry name" value="MFS"/>
    <property type="match status" value="1"/>
</dbReference>
<dbReference type="EMBL" id="JAQNDO010000001">
    <property type="protein sequence ID" value="MDC0748978.1"/>
    <property type="molecule type" value="Genomic_DNA"/>
</dbReference>
<dbReference type="InterPro" id="IPR011701">
    <property type="entry name" value="MFS"/>
</dbReference>
<feature type="transmembrane region" description="Helical" evidence="7">
    <location>
        <begin position="212"/>
        <end position="233"/>
    </location>
</feature>
<evidence type="ECO:0000256" key="6">
    <source>
        <dbReference type="ARBA" id="ARBA00023136"/>
    </source>
</evidence>
<evidence type="ECO:0000256" key="5">
    <source>
        <dbReference type="ARBA" id="ARBA00022989"/>
    </source>
</evidence>
<evidence type="ECO:0000256" key="4">
    <source>
        <dbReference type="ARBA" id="ARBA00022692"/>
    </source>
</evidence>
<dbReference type="PANTHER" id="PTHR23514:SF3">
    <property type="entry name" value="BYPASS OF STOP CODON PROTEIN 6"/>
    <property type="match status" value="1"/>
</dbReference>
<organism evidence="9 10">
    <name type="scientific">Polyangium mundeleinium</name>
    <dbReference type="NCBI Taxonomy" id="2995306"/>
    <lineage>
        <taxon>Bacteria</taxon>
        <taxon>Pseudomonadati</taxon>
        <taxon>Myxococcota</taxon>
        <taxon>Polyangia</taxon>
        <taxon>Polyangiales</taxon>
        <taxon>Polyangiaceae</taxon>
        <taxon>Polyangium</taxon>
    </lineage>
</organism>
<dbReference type="InterPro" id="IPR020846">
    <property type="entry name" value="MFS_dom"/>
</dbReference>
<feature type="transmembrane region" description="Helical" evidence="7">
    <location>
        <begin position="308"/>
        <end position="332"/>
    </location>
</feature>
<comment type="similarity">
    <text evidence="2">Belongs to the major facilitator superfamily.</text>
</comment>
<dbReference type="PANTHER" id="PTHR23514">
    <property type="entry name" value="BYPASS OF STOP CODON PROTEIN 6"/>
    <property type="match status" value="1"/>
</dbReference>
<dbReference type="InterPro" id="IPR051788">
    <property type="entry name" value="MFS_Transporter"/>
</dbReference>
<feature type="domain" description="Major facilitator superfamily (MFS) profile" evidence="8">
    <location>
        <begin position="16"/>
        <end position="400"/>
    </location>
</feature>
<dbReference type="Pfam" id="PF07690">
    <property type="entry name" value="MFS_1"/>
    <property type="match status" value="1"/>
</dbReference>
<feature type="transmembrane region" description="Helical" evidence="7">
    <location>
        <begin position="51"/>
        <end position="69"/>
    </location>
</feature>
<keyword evidence="10" id="KW-1185">Reference proteome</keyword>
<dbReference type="Gene3D" id="1.20.1250.20">
    <property type="entry name" value="MFS general substrate transporter like domains"/>
    <property type="match status" value="2"/>
</dbReference>
<keyword evidence="6 7" id="KW-0472">Membrane</keyword>
<accession>A0ABT5F4H7</accession>
<reference evidence="9 10" key="1">
    <citation type="submission" date="2022-11" db="EMBL/GenBank/DDBJ databases">
        <title>Minimal conservation of predation-associated metabolite biosynthetic gene clusters underscores biosynthetic potential of Myxococcota including descriptions for ten novel species: Archangium lansinium sp. nov., Myxococcus landrumus sp. nov., Nannocystis bai.</title>
        <authorList>
            <person name="Ahearne A."/>
            <person name="Stevens C."/>
            <person name="Dowd S."/>
        </authorList>
    </citation>
    <scope>NUCLEOTIDE SEQUENCE [LARGE SCALE GENOMIC DNA]</scope>
    <source>
        <strain evidence="9 10">RJM3</strain>
    </source>
</reference>
<feature type="transmembrane region" description="Helical" evidence="7">
    <location>
        <begin position="285"/>
        <end position="302"/>
    </location>
</feature>
<feature type="transmembrane region" description="Helical" evidence="7">
    <location>
        <begin position="81"/>
        <end position="99"/>
    </location>
</feature>
<dbReference type="InterPro" id="IPR036259">
    <property type="entry name" value="MFS_trans_sf"/>
</dbReference>
<comment type="caution">
    <text evidence="9">The sequence shown here is derived from an EMBL/GenBank/DDBJ whole genome shotgun (WGS) entry which is preliminary data.</text>
</comment>
<dbReference type="Proteomes" id="UP001221411">
    <property type="component" value="Unassembled WGS sequence"/>
</dbReference>
<evidence type="ECO:0000313" key="9">
    <source>
        <dbReference type="EMBL" id="MDC0748978.1"/>
    </source>
</evidence>
<feature type="transmembrane region" description="Helical" evidence="7">
    <location>
        <begin position="105"/>
        <end position="128"/>
    </location>
</feature>
<gene>
    <name evidence="9" type="ORF">POL67_47055</name>
</gene>
<name>A0ABT5F4H7_9BACT</name>
<proteinExistence type="inferred from homology"/>
<feature type="transmembrane region" description="Helical" evidence="7">
    <location>
        <begin position="140"/>
        <end position="158"/>
    </location>
</feature>
<dbReference type="SUPFAM" id="SSF103473">
    <property type="entry name" value="MFS general substrate transporter"/>
    <property type="match status" value="1"/>
</dbReference>
<feature type="transmembrane region" description="Helical" evidence="7">
    <location>
        <begin position="17"/>
        <end position="39"/>
    </location>
</feature>
<keyword evidence="3" id="KW-0813">Transport</keyword>
<dbReference type="RefSeq" id="WP_271928321.1">
    <property type="nucleotide sequence ID" value="NZ_JAQNDO010000001.1"/>
</dbReference>
<evidence type="ECO:0000256" key="2">
    <source>
        <dbReference type="ARBA" id="ARBA00008335"/>
    </source>
</evidence>
<evidence type="ECO:0000256" key="7">
    <source>
        <dbReference type="SAM" id="Phobius"/>
    </source>
</evidence>